<dbReference type="Pfam" id="PF01081">
    <property type="entry name" value="Aldolase"/>
    <property type="match status" value="1"/>
</dbReference>
<dbReference type="GO" id="GO:0008675">
    <property type="term" value="F:2-dehydro-3-deoxy-phosphogluconate aldolase activity"/>
    <property type="evidence" value="ECO:0007669"/>
    <property type="project" value="UniProtKB-EC"/>
</dbReference>
<evidence type="ECO:0000256" key="2">
    <source>
        <dbReference type="ARBA" id="ARBA00006906"/>
    </source>
</evidence>
<comment type="similarity">
    <text evidence="2">Belongs to the KHG/KDPG aldolase family.</text>
</comment>
<evidence type="ECO:0000313" key="7">
    <source>
        <dbReference type="Proteomes" id="UP000709336"/>
    </source>
</evidence>
<accession>A0ABX1R1E6</accession>
<dbReference type="InterPro" id="IPR000887">
    <property type="entry name" value="Aldlse_KDPG_KHG"/>
</dbReference>
<keyword evidence="5" id="KW-0119">Carbohydrate metabolism</keyword>
<evidence type="ECO:0000256" key="5">
    <source>
        <dbReference type="ARBA" id="ARBA00023277"/>
    </source>
</evidence>
<dbReference type="EC" id="4.1.2.14" evidence="6"/>
<keyword evidence="7" id="KW-1185">Reference proteome</keyword>
<dbReference type="CDD" id="cd00452">
    <property type="entry name" value="KDPG_aldolase"/>
    <property type="match status" value="1"/>
</dbReference>
<comment type="pathway">
    <text evidence="1">Carbohydrate acid metabolism.</text>
</comment>
<keyword evidence="4 6" id="KW-0456">Lyase</keyword>
<dbReference type="Proteomes" id="UP000709336">
    <property type="component" value="Unassembled WGS sequence"/>
</dbReference>
<dbReference type="EC" id="4.1.3.16" evidence="6"/>
<evidence type="ECO:0000313" key="6">
    <source>
        <dbReference type="EMBL" id="NMH60274.1"/>
    </source>
</evidence>
<dbReference type="PANTHER" id="PTHR30246:SF1">
    <property type="entry name" value="2-DEHYDRO-3-DEOXY-6-PHOSPHOGALACTONATE ALDOLASE-RELATED"/>
    <property type="match status" value="1"/>
</dbReference>
<dbReference type="RefSeq" id="WP_169210842.1">
    <property type="nucleotide sequence ID" value="NZ_JAATNW010000005.1"/>
</dbReference>
<dbReference type="InterPro" id="IPR013785">
    <property type="entry name" value="Aldolase_TIM"/>
</dbReference>
<protein>
    <submittedName>
        <fullName evidence="6">Bifunctional 4-hydroxy-2-oxoglutarate aldolase/2-dehydro-3-deoxy-phosphogluconate aldolase</fullName>
        <ecNumber evidence="6">4.1.2.14</ecNumber>
        <ecNumber evidence="6">4.1.3.16</ecNumber>
    </submittedName>
</protein>
<dbReference type="PANTHER" id="PTHR30246">
    <property type="entry name" value="2-KETO-3-DEOXY-6-PHOSPHOGLUCONATE ALDOLASE"/>
    <property type="match status" value="1"/>
</dbReference>
<comment type="subunit">
    <text evidence="3">Homotrimer.</text>
</comment>
<dbReference type="GO" id="GO:0008700">
    <property type="term" value="F:(R,S)-4-hydroxy-2-oxoglutarate aldolase activity"/>
    <property type="evidence" value="ECO:0007669"/>
    <property type="project" value="UniProtKB-EC"/>
</dbReference>
<reference evidence="6 7" key="1">
    <citation type="submission" date="2020-03" db="EMBL/GenBank/DDBJ databases">
        <title>Alteromonas ponticola sp. nov., isolated from seawater.</title>
        <authorList>
            <person name="Yoon J.-H."/>
            <person name="Kim Y.-O."/>
        </authorList>
    </citation>
    <scope>NUCLEOTIDE SEQUENCE [LARGE SCALE GENOMIC DNA]</scope>
    <source>
        <strain evidence="6 7">MYP5</strain>
    </source>
</reference>
<dbReference type="SUPFAM" id="SSF51569">
    <property type="entry name" value="Aldolase"/>
    <property type="match status" value="1"/>
</dbReference>
<proteinExistence type="inferred from homology"/>
<sequence>MTNFSTLMGEQKLLPIIQANTPEEGVHIATAMQAAGLSLVEVVLRTEASMEALKAIKASIPSLQVGAGTVLNEKVLEQALTSGADFIVTPAVSSHLLNVLQTCGKPVLPGVSTTSDILLAQECGFNEQKLFPAALAGGAPFLSAMSSIFNTVRFCPTGGITQENQCDYLSLNNVLAVGGTWMAQKEWVEQRQWQRITDACLSAVANH</sequence>
<name>A0ABX1R1E6_9ALTE</name>
<comment type="caution">
    <text evidence="6">The sequence shown here is derived from an EMBL/GenBank/DDBJ whole genome shotgun (WGS) entry which is preliminary data.</text>
</comment>
<evidence type="ECO:0000256" key="4">
    <source>
        <dbReference type="ARBA" id="ARBA00023239"/>
    </source>
</evidence>
<gene>
    <name evidence="6" type="primary">eda</name>
    <name evidence="6" type="ORF">HCJ96_09615</name>
</gene>
<dbReference type="EMBL" id="JAATNW010000005">
    <property type="protein sequence ID" value="NMH60274.1"/>
    <property type="molecule type" value="Genomic_DNA"/>
</dbReference>
<dbReference type="NCBIfam" id="TIGR01182">
    <property type="entry name" value="eda"/>
    <property type="match status" value="1"/>
</dbReference>
<dbReference type="Gene3D" id="3.20.20.70">
    <property type="entry name" value="Aldolase class I"/>
    <property type="match status" value="1"/>
</dbReference>
<evidence type="ECO:0000256" key="3">
    <source>
        <dbReference type="ARBA" id="ARBA00011233"/>
    </source>
</evidence>
<evidence type="ECO:0000256" key="1">
    <source>
        <dbReference type="ARBA" id="ARBA00004761"/>
    </source>
</evidence>
<organism evidence="6 7">
    <name type="scientific">Alteromonas ponticola</name>
    <dbReference type="NCBI Taxonomy" id="2720613"/>
    <lineage>
        <taxon>Bacteria</taxon>
        <taxon>Pseudomonadati</taxon>
        <taxon>Pseudomonadota</taxon>
        <taxon>Gammaproteobacteria</taxon>
        <taxon>Alteromonadales</taxon>
        <taxon>Alteromonadaceae</taxon>
        <taxon>Alteromonas/Salinimonas group</taxon>
        <taxon>Alteromonas</taxon>
    </lineage>
</organism>